<evidence type="ECO:0000313" key="2">
    <source>
        <dbReference type="EMBL" id="RCK81358.1"/>
    </source>
</evidence>
<reference evidence="2 3" key="1">
    <citation type="submission" date="2018-05" db="EMBL/GenBank/DDBJ databases">
        <title>A metagenomic window into the 2 km-deep terrestrial subsurface aquifer revealed taxonomically and functionally diverse microbial community comprising novel uncultured bacterial lineages.</title>
        <authorList>
            <person name="Kadnikov V.V."/>
            <person name="Mardanov A.V."/>
            <person name="Beletsky A.V."/>
            <person name="Banks D."/>
            <person name="Pimenov N.V."/>
            <person name="Frank Y.A."/>
            <person name="Karnachuk O.V."/>
            <person name="Ravin N.V."/>
        </authorList>
    </citation>
    <scope>NUCLEOTIDE SEQUENCE [LARGE SCALE GENOMIC DNA]</scope>
    <source>
        <strain evidence="2">BY5</strain>
    </source>
</reference>
<dbReference type="Gene3D" id="3.30.450.20">
    <property type="entry name" value="PAS domain"/>
    <property type="match status" value="1"/>
</dbReference>
<protein>
    <recommendedName>
        <fullName evidence="1">MEDS domain-containing protein</fullName>
    </recommendedName>
</protein>
<dbReference type="InterPro" id="IPR025847">
    <property type="entry name" value="MEDS_domain"/>
</dbReference>
<accession>A0A367ZT97</accession>
<dbReference type="Pfam" id="PF14417">
    <property type="entry name" value="MEDS"/>
    <property type="match status" value="1"/>
</dbReference>
<feature type="domain" description="MEDS" evidence="1">
    <location>
        <begin position="50"/>
        <end position="169"/>
    </location>
</feature>
<dbReference type="InterPro" id="IPR035965">
    <property type="entry name" value="PAS-like_dom_sf"/>
</dbReference>
<dbReference type="EMBL" id="QOQW01000002">
    <property type="protein sequence ID" value="RCK81358.1"/>
    <property type="molecule type" value="Genomic_DNA"/>
</dbReference>
<dbReference type="AlphaFoldDB" id="A0A367ZT97"/>
<evidence type="ECO:0000313" key="3">
    <source>
        <dbReference type="Proteomes" id="UP000252355"/>
    </source>
</evidence>
<evidence type="ECO:0000259" key="1">
    <source>
        <dbReference type="Pfam" id="PF14417"/>
    </source>
</evidence>
<dbReference type="InterPro" id="IPR029016">
    <property type="entry name" value="GAF-like_dom_sf"/>
</dbReference>
<sequence>MERMFATTTGIHCADWSTGDDAALPGLVGFWAASMLHCRLAGLANPFLATRLTGLLREAGRPCEPLLLEGRMVLQTSRDPFLQGDRLSPRKVLVFLEDQQRRALAQGQPGLRVILDMAWLGGGTAGLTDLKELEWLLHDFPAYPGTRILCHYDLPRFPAEFLGAILEMHEILVQGDRGGDNPFFTFFRRSPDASVPDRILRYRQSVLDRWFAMTSEPTVASPVEEAAAALPTSSASEVARAAASSFPSAVRLLFTPDLALDRVFAGLLEDARRTTGGEAGLAAVLDPYTDTLVVRVVDPPLERECEPLPGVGAPVFTLRIDSPLARLADHALATRRGFVSNDFRRHPLLTTGRTGECLWGKVMALPFFTDRDPSGVLLLVATARDFSATDLLRGQEFSQAFGLAVVRSQLLTQMQMLEAMVQRTTAALAVTTIDGRVLSWNPCFETLIGQAPAADRPVILPDHLFAARDDIPEGLRAALSRGEGWSGDLPARHGVLRGVTVTPFAQEVGGFELRIWVFPEAQNAGTANRPALDPAALARMQSLMADFQNGVALIIGNVEKLQISFEESGAARVEAVREIRGAVDRVWNLLAQVKTLIRPFLETLPPPAAPSGKG</sequence>
<dbReference type="SUPFAM" id="SSF55781">
    <property type="entry name" value="GAF domain-like"/>
    <property type="match status" value="1"/>
</dbReference>
<proteinExistence type="predicted"/>
<dbReference type="SUPFAM" id="SSF55785">
    <property type="entry name" value="PYP-like sensor domain (PAS domain)"/>
    <property type="match status" value="1"/>
</dbReference>
<name>A0A367ZT97_9BACT</name>
<dbReference type="Proteomes" id="UP000252355">
    <property type="component" value="Unassembled WGS sequence"/>
</dbReference>
<organism evidence="2 3">
    <name type="scientific">Candidatus Ozemobacter sibiricus</name>
    <dbReference type="NCBI Taxonomy" id="2268124"/>
    <lineage>
        <taxon>Bacteria</taxon>
        <taxon>Candidatus Ozemobacteria</taxon>
        <taxon>Candidatus Ozemobacterales</taxon>
        <taxon>Candidatus Ozemobacteraceae</taxon>
        <taxon>Candidatus Ozemobacter</taxon>
    </lineage>
</organism>
<gene>
    <name evidence="2" type="ORF">OZSIB_2227</name>
</gene>
<comment type="caution">
    <text evidence="2">The sequence shown here is derived from an EMBL/GenBank/DDBJ whole genome shotgun (WGS) entry which is preliminary data.</text>
</comment>
<dbReference type="Gene3D" id="3.30.450.40">
    <property type="match status" value="1"/>
</dbReference>